<dbReference type="EMBL" id="CP003538">
    <property type="protein sequence ID" value="AGH97775.1"/>
    <property type="molecule type" value="Genomic_DNA"/>
</dbReference>
<sequence>MKPLLIIIFALILLGGGGAGAYFYFAKPAQAAVDASGEIAHAPKEAKKKGHGKAVESKFVELDPLILPVVTKNGVSQVLSMVIVLEVPDEIAMKNAEHLAPRLKDAFIQDMYGVLSHEAVMNGGVLQVGPLKNRLTRVSHKVLGEEGVNDVLIQVIQQRSM</sequence>
<dbReference type="OrthoDB" id="7619358at2"/>
<protein>
    <recommendedName>
        <fullName evidence="3">Flagellar basal body-associated FliL family protein</fullName>
    </recommendedName>
</protein>
<evidence type="ECO:0000313" key="2">
    <source>
        <dbReference type="Proteomes" id="UP000011932"/>
    </source>
</evidence>
<evidence type="ECO:0008006" key="3">
    <source>
        <dbReference type="Google" id="ProtNLM"/>
    </source>
</evidence>
<gene>
    <name evidence="1" type="ORF">A11S_954</name>
</gene>
<dbReference type="RefSeq" id="WP_015467323.1">
    <property type="nucleotide sequence ID" value="NC_020812.1"/>
</dbReference>
<evidence type="ECO:0000313" key="1">
    <source>
        <dbReference type="EMBL" id="AGH97775.1"/>
    </source>
</evidence>
<reference evidence="1 2" key="1">
    <citation type="journal article" date="2013" name="ISME J.">
        <title>By their genes ye shall know them: genomic signatures of predatory bacteria.</title>
        <authorList>
            <person name="Pasternak Z."/>
            <person name="Pietrokovski S."/>
            <person name="Rotem O."/>
            <person name="Gophna U."/>
            <person name="Lurie-Weinberger M.N."/>
            <person name="Jurkevitch E."/>
        </authorList>
    </citation>
    <scope>NUCLEOTIDE SEQUENCE [LARGE SCALE GENOMIC DNA]</scope>
    <source>
        <strain evidence="1">EPB</strain>
    </source>
</reference>
<dbReference type="KEGG" id="man:A11S_954"/>
<dbReference type="HOGENOM" id="CLU_1641772_0_0_5"/>
<dbReference type="Proteomes" id="UP000011932">
    <property type="component" value="Chromosome"/>
</dbReference>
<name>M4VH07_9BACT</name>
<dbReference type="AlphaFoldDB" id="M4VH07"/>
<proteinExistence type="predicted"/>
<accession>M4VH07</accession>
<organism evidence="1 2">
    <name type="scientific">Micavibrio aeruginosavorus EPB</name>
    <dbReference type="NCBI Taxonomy" id="349215"/>
    <lineage>
        <taxon>Bacteria</taxon>
        <taxon>Pseudomonadati</taxon>
        <taxon>Bdellovibrionota</taxon>
        <taxon>Bdellovibrionia</taxon>
        <taxon>Bdellovibrionales</taxon>
        <taxon>Pseudobdellovibrionaceae</taxon>
        <taxon>Micavibrio</taxon>
    </lineage>
</organism>
<dbReference type="STRING" id="349215.A11S_954"/>